<reference evidence="1 2" key="1">
    <citation type="journal article" date="2016" name="PLoS ONE">
        <title>Plasmid Characterization and Chromosome Analysis of Two netF+ Clostridium perfringens Isolates Associated with Foal and Canine Necrotizing Enteritis.</title>
        <authorList>
            <person name="Mehdizadeh Gohari I."/>
            <person name="Kropinski A.M."/>
            <person name="Weese S.J."/>
            <person name="Parreira V.R."/>
            <person name="Whitehead A.E."/>
            <person name="Boerlin P."/>
            <person name="Prescott J.F."/>
        </authorList>
    </citation>
    <scope>NUCLEOTIDE SEQUENCE [LARGE SCALE GENOMIC DNA]</scope>
    <source>
        <strain evidence="1 2">JP838</strain>
    </source>
</reference>
<evidence type="ECO:0000313" key="1">
    <source>
        <dbReference type="EMBL" id="AMN35138.1"/>
    </source>
</evidence>
<dbReference type="GO" id="GO:0031250">
    <property type="term" value="C:anaerobic ribonucleoside-triphosphate reductase complex"/>
    <property type="evidence" value="ECO:0007669"/>
    <property type="project" value="TreeGrafter"/>
</dbReference>
<organism evidence="1 2">
    <name type="scientific">Clostridium perfringens</name>
    <dbReference type="NCBI Taxonomy" id="1502"/>
    <lineage>
        <taxon>Bacteria</taxon>
        <taxon>Bacillati</taxon>
        <taxon>Bacillota</taxon>
        <taxon>Clostridia</taxon>
        <taxon>Eubacteriales</taxon>
        <taxon>Clostridiaceae</taxon>
        <taxon>Clostridium</taxon>
    </lineage>
</organism>
<protein>
    <submittedName>
        <fullName evidence="1">Ribonucleoside-triphosphate reductase</fullName>
    </submittedName>
</protein>
<dbReference type="GO" id="GO:0009265">
    <property type="term" value="P:2'-deoxyribonucleotide biosynthetic process"/>
    <property type="evidence" value="ECO:0007669"/>
    <property type="project" value="TreeGrafter"/>
</dbReference>
<dbReference type="AlphaFoldDB" id="A0A127EGS4"/>
<dbReference type="InterPro" id="IPR012833">
    <property type="entry name" value="NrdD"/>
</dbReference>
<sequence length="603" mass="69471">MYNVSINKRDVKKDVKNMLSSKKIIDDYIKKIDWRVNENSNSPYSFGSLNKHIIAEVSKDYWLNEVYKDKRIIDAYKNGDMHIHDLGGLTLYCCGYSLRNIILMGVQGIPNIPTSSPAKHFDAILNQIANLVTIYQNEIMGAVAFNSFDTLLAPYIKNDNLTYEEVKQNLQNFIFSINSNSRAGAEPAFTNITFDLFPPKDLENDPALIGDKIQEFTYKECQKEMDMLNKAFYELMNEGDYNGRPFSYPIPTYNINSNFDFDNPNNDMLFEMTGKFGYPYFANFVNSDMDQSDVRSMCCRLNLDLRELRKRNGGLFGSGDSTGSIGVVTINLPRLAYKHKNNEKEFFNALKEILIIAKDSLEKKRKWLNDNIINKDMLPAFSTYVGTLKNHFSTIGIVGLNEMCENFNGNNILTEEGMEFSIKVCNFIREELINFQEETGNLYNFEATPAESTCYRLAKKDVEDFEDIIVRGGREYPYYTNSCHMPPNEVKNLKQLFDHQEKLQVLFTGGTVVHIYCDGAISGEKAKHIVKTVCKEYRTPYVSISPLNRYCEEHGYVKERVEECPICGKKLDLYQRITGYLRKVEFFNDGKKSEFKDRNQLSL</sequence>
<evidence type="ECO:0000313" key="2">
    <source>
        <dbReference type="Proteomes" id="UP000070260"/>
    </source>
</evidence>
<dbReference type="NCBIfam" id="TIGR02487">
    <property type="entry name" value="NrdD"/>
    <property type="match status" value="1"/>
</dbReference>
<dbReference type="NCBIfam" id="NF006126">
    <property type="entry name" value="PRK08270.1"/>
    <property type="match status" value="1"/>
</dbReference>
<dbReference type="RefSeq" id="WP_061426962.1">
    <property type="nucleotide sequence ID" value="NZ_CATNZO010000001.1"/>
</dbReference>
<accession>A0A127EGS4</accession>
<dbReference type="Pfam" id="PF13597">
    <property type="entry name" value="NRDD"/>
    <property type="match status" value="1"/>
</dbReference>
<dbReference type="Gene3D" id="3.20.70.20">
    <property type="match status" value="1"/>
</dbReference>
<name>A0A127EGS4_CLOPF</name>
<dbReference type="GO" id="GO:0008998">
    <property type="term" value="F:ribonucleoside-triphosphate reductase (thioredoxin) activity"/>
    <property type="evidence" value="ECO:0007669"/>
    <property type="project" value="InterPro"/>
</dbReference>
<dbReference type="SUPFAM" id="SSF51998">
    <property type="entry name" value="PFL-like glycyl radical enzymes"/>
    <property type="match status" value="1"/>
</dbReference>
<dbReference type="CDD" id="cd01675">
    <property type="entry name" value="RNR_III"/>
    <property type="match status" value="1"/>
</dbReference>
<dbReference type="GO" id="GO:0006260">
    <property type="term" value="P:DNA replication"/>
    <property type="evidence" value="ECO:0007669"/>
    <property type="project" value="InterPro"/>
</dbReference>
<dbReference type="OrthoDB" id="9804622at2"/>
<dbReference type="PATRIC" id="fig|1502.177.peg.1001"/>
<dbReference type="EMBL" id="CP010994">
    <property type="protein sequence ID" value="AMN35138.1"/>
    <property type="molecule type" value="Genomic_DNA"/>
</dbReference>
<dbReference type="GO" id="GO:0004748">
    <property type="term" value="F:ribonucleoside-diphosphate reductase activity, thioredoxin disulfide as acceptor"/>
    <property type="evidence" value="ECO:0007669"/>
    <property type="project" value="TreeGrafter"/>
</dbReference>
<dbReference type="PANTHER" id="PTHR21075">
    <property type="entry name" value="ANAEROBIC RIBONUCLEOSIDE-TRIPHOSPHATE REDUCTASE"/>
    <property type="match status" value="1"/>
</dbReference>
<dbReference type="PANTHER" id="PTHR21075:SF0">
    <property type="entry name" value="ANAEROBIC RIBONUCLEOSIDE-TRIPHOSPHATE REDUCTASE"/>
    <property type="match status" value="1"/>
</dbReference>
<gene>
    <name evidence="1" type="ORF">JFP838_05010</name>
</gene>
<proteinExistence type="predicted"/>
<dbReference type="Proteomes" id="UP000070260">
    <property type="component" value="Chromosome"/>
</dbReference>